<evidence type="ECO:0000313" key="8">
    <source>
        <dbReference type="EMBL" id="BBJ21545.1"/>
    </source>
</evidence>
<dbReference type="GO" id="GO:0075732">
    <property type="term" value="P:viral penetration into host nucleus"/>
    <property type="evidence" value="ECO:0007669"/>
    <property type="project" value="UniProtKB-KW"/>
</dbReference>
<dbReference type="EMBL" id="LC469780">
    <property type="protein sequence ID" value="BBJ21545.1"/>
    <property type="molecule type" value="Genomic_DNA"/>
</dbReference>
<accession>A0A5H2WVZ2</accession>
<sequence>MSILVSPSDNRGWGVRRCRRGIRGVGCRRGLTLRGLLGMGARRRVRRSRARRRAPPVSRTTLVAVRSTRRRRR</sequence>
<evidence type="ECO:0000256" key="7">
    <source>
        <dbReference type="ARBA" id="ARBA00023296"/>
    </source>
</evidence>
<dbReference type="Proteomes" id="UP000327402">
    <property type="component" value="Segment"/>
</dbReference>
<name>A0A5H2WVZ2_9ADEN</name>
<evidence type="ECO:0000256" key="3">
    <source>
        <dbReference type="ARBA" id="ARBA00022562"/>
    </source>
</evidence>
<evidence type="ECO:0000313" key="9">
    <source>
        <dbReference type="Proteomes" id="UP000327402"/>
    </source>
</evidence>
<keyword evidence="5" id="KW-0426">Late protein</keyword>
<comment type="similarity">
    <text evidence="1">Belongs to the adenoviridae histone-like nucleoprotein family.</text>
</comment>
<keyword evidence="4" id="KW-0946">Virion</keyword>
<keyword evidence="6" id="KW-0238">DNA-binding</keyword>
<keyword evidence="3" id="KW-1048">Host nucleus</keyword>
<proteinExistence type="inferred from homology"/>
<evidence type="ECO:0000256" key="2">
    <source>
        <dbReference type="ARBA" id="ARBA00022524"/>
    </source>
</evidence>
<reference evidence="8" key="1">
    <citation type="journal article" date="2019" name="Virus">
        <title>Identification of a distinct lineage of aviadenovirus from crane feces.</title>
        <authorList>
            <person name="Mukai Y."/>
            <person name="Tomita Y."/>
            <person name="Kryukov K."/>
            <person name="Nakagawa S."/>
            <person name="Ozawa M."/>
            <person name="Matsui T."/>
            <person name="Tomonaga K."/>
            <person name="Imanishi T."/>
            <person name="Kawaoka Y."/>
            <person name="Watanabe T."/>
            <person name="Horie M."/>
        </authorList>
    </citation>
    <scope>NUCLEOTIDE SEQUENCE</scope>
</reference>
<dbReference type="GO" id="GO:0043657">
    <property type="term" value="C:host cell"/>
    <property type="evidence" value="ECO:0007669"/>
    <property type="project" value="GOC"/>
</dbReference>
<dbReference type="GO" id="GO:0019028">
    <property type="term" value="C:viral capsid"/>
    <property type="evidence" value="ECO:0007669"/>
    <property type="project" value="InterPro"/>
</dbReference>
<keyword evidence="2" id="KW-1163">Viral penetration into host nucleus</keyword>
<dbReference type="Pfam" id="PF03228">
    <property type="entry name" value="Adeno_VII"/>
    <property type="match status" value="1"/>
</dbReference>
<dbReference type="GO" id="GO:0046718">
    <property type="term" value="P:symbiont entry into host cell"/>
    <property type="evidence" value="ECO:0007669"/>
    <property type="project" value="UniProtKB-KW"/>
</dbReference>
<gene>
    <name evidence="8" type="primary">pVII</name>
</gene>
<protein>
    <submittedName>
        <fullName evidence="8">Core protein pVII</fullName>
    </submittedName>
</protein>
<evidence type="ECO:0000256" key="1">
    <source>
        <dbReference type="ARBA" id="ARBA00005746"/>
    </source>
</evidence>
<evidence type="ECO:0000256" key="5">
    <source>
        <dbReference type="ARBA" id="ARBA00022921"/>
    </source>
</evidence>
<keyword evidence="9" id="KW-1185">Reference proteome</keyword>
<evidence type="ECO:0000256" key="6">
    <source>
        <dbReference type="ARBA" id="ARBA00023125"/>
    </source>
</evidence>
<dbReference type="GO" id="GO:0003677">
    <property type="term" value="F:DNA binding"/>
    <property type="evidence" value="ECO:0007669"/>
    <property type="project" value="UniProtKB-KW"/>
</dbReference>
<dbReference type="InterPro" id="IPR004912">
    <property type="entry name" value="Adeno_VII"/>
</dbReference>
<evidence type="ECO:0000256" key="4">
    <source>
        <dbReference type="ARBA" id="ARBA00022844"/>
    </source>
</evidence>
<keyword evidence="7" id="KW-1160">Virus entry into host cell</keyword>
<organism evidence="8">
    <name type="scientific">Crane-associated adenovirus 1</name>
    <dbReference type="NCBI Taxonomy" id="2559941"/>
    <lineage>
        <taxon>Viruses</taxon>
        <taxon>Varidnaviria</taxon>
        <taxon>Bamfordvirae</taxon>
        <taxon>Preplasmiviricota</taxon>
        <taxon>Polisuviricotina</taxon>
        <taxon>Pharingeaviricetes</taxon>
        <taxon>Rowavirales</taxon>
        <taxon>Adenoviridae</taxon>
        <taxon>Aviadenovirus</taxon>
        <taxon>Aviadenovirus gruis</taxon>
    </lineage>
</organism>